<dbReference type="EMBL" id="JTHE03000039">
    <property type="protein sequence ID" value="MCM1982416.1"/>
    <property type="molecule type" value="Genomic_DNA"/>
</dbReference>
<keyword evidence="4" id="KW-1185">Reference proteome</keyword>
<accession>A0ABD4T0W5</accession>
<dbReference type="Pfam" id="PF02452">
    <property type="entry name" value="PemK_toxin"/>
    <property type="match status" value="1"/>
</dbReference>
<dbReference type="SUPFAM" id="SSF50118">
    <property type="entry name" value="Cell growth inhibitor/plasmid maintenance toxic component"/>
    <property type="match status" value="1"/>
</dbReference>
<proteinExistence type="inferred from homology"/>
<sequence>MYVPKRGDFVWLQFNPQSGYEQMGRRPALVLSHGAFNKRMGCVFVCPVSNTQHQNPFYVPVPEEEAVTGVIMADQLRSLDYKARKAEYMGDCPEPVLNDVLRRIKPIIF</sequence>
<gene>
    <name evidence="3" type="ORF">QQ91_0006185</name>
</gene>
<protein>
    <submittedName>
        <fullName evidence="3">Type II toxin-antitoxin system PemK/MazF family toxin</fullName>
    </submittedName>
</protein>
<name>A0ABD4T0W5_9CYAN</name>
<reference evidence="3 4" key="1">
    <citation type="journal article" date="2015" name="Genome Announc.">
        <title>Draft Genome Sequence of Filamentous Marine Cyanobacterium Lyngbya confervoides Strain BDU141951.</title>
        <authorList>
            <person name="Chandrababunaidu M.M."/>
            <person name="Sen D."/>
            <person name="Tripathy S."/>
        </authorList>
    </citation>
    <scope>NUCLEOTIDE SEQUENCE [LARGE SCALE GENOMIC DNA]</scope>
    <source>
        <strain evidence="3 4">BDU141951</strain>
    </source>
</reference>
<dbReference type="InterPro" id="IPR003477">
    <property type="entry name" value="PemK-like"/>
</dbReference>
<dbReference type="PANTHER" id="PTHR33988">
    <property type="entry name" value="ENDORIBONUCLEASE MAZF-RELATED"/>
    <property type="match status" value="1"/>
</dbReference>
<keyword evidence="2" id="KW-1277">Toxin-antitoxin system</keyword>
<comment type="caution">
    <text evidence="3">The sequence shown here is derived from an EMBL/GenBank/DDBJ whole genome shotgun (WGS) entry which is preliminary data.</text>
</comment>
<evidence type="ECO:0000256" key="1">
    <source>
        <dbReference type="ARBA" id="ARBA00007521"/>
    </source>
</evidence>
<comment type="similarity">
    <text evidence="1">Belongs to the PemK/MazF family.</text>
</comment>
<dbReference type="Gene3D" id="2.30.30.110">
    <property type="match status" value="1"/>
</dbReference>
<dbReference type="Proteomes" id="UP000031561">
    <property type="component" value="Unassembled WGS sequence"/>
</dbReference>
<dbReference type="InterPro" id="IPR011067">
    <property type="entry name" value="Plasmid_toxin/cell-grow_inhib"/>
</dbReference>
<evidence type="ECO:0000313" key="3">
    <source>
        <dbReference type="EMBL" id="MCM1982416.1"/>
    </source>
</evidence>
<evidence type="ECO:0000256" key="2">
    <source>
        <dbReference type="ARBA" id="ARBA00022649"/>
    </source>
</evidence>
<organism evidence="3 4">
    <name type="scientific">Lyngbya confervoides BDU141951</name>
    <dbReference type="NCBI Taxonomy" id="1574623"/>
    <lineage>
        <taxon>Bacteria</taxon>
        <taxon>Bacillati</taxon>
        <taxon>Cyanobacteriota</taxon>
        <taxon>Cyanophyceae</taxon>
        <taxon>Oscillatoriophycideae</taxon>
        <taxon>Oscillatoriales</taxon>
        <taxon>Microcoleaceae</taxon>
        <taxon>Lyngbya</taxon>
    </lineage>
</organism>
<evidence type="ECO:0000313" key="4">
    <source>
        <dbReference type="Proteomes" id="UP000031561"/>
    </source>
</evidence>
<dbReference type="PANTHER" id="PTHR33988:SF3">
    <property type="entry name" value="ENDORIBONUCLEASE TOXIN CHPB-RELATED"/>
    <property type="match status" value="1"/>
</dbReference>
<dbReference type="AlphaFoldDB" id="A0ABD4T0W5"/>
<dbReference type="RefSeq" id="WP_166281142.1">
    <property type="nucleotide sequence ID" value="NZ_JTHE03000039.1"/>
</dbReference>